<dbReference type="EMBL" id="AZBU02000002">
    <property type="protein sequence ID" value="TKR93011.1"/>
    <property type="molecule type" value="Genomic_DNA"/>
</dbReference>
<accession>A0A4U5PAA4</accession>
<name>A0A4U5PAA4_STECR</name>
<sequence>MKSPNVSNRLLRVLRVTSAPPRAPRRSGDYYTNRGWIGGSSSLARLFSPPSSAVEFEFSGFVDPIAHQFFFPKPIIQSSRCFKQSASLEVQPFECFIV</sequence>
<dbReference type="Proteomes" id="UP000298663">
    <property type="component" value="Unassembled WGS sequence"/>
</dbReference>
<evidence type="ECO:0000313" key="2">
    <source>
        <dbReference type="Proteomes" id="UP000298663"/>
    </source>
</evidence>
<reference evidence="1 2" key="1">
    <citation type="journal article" date="2015" name="Genome Biol.">
        <title>Comparative genomics of Steinernema reveals deeply conserved gene regulatory networks.</title>
        <authorList>
            <person name="Dillman A.R."/>
            <person name="Macchietto M."/>
            <person name="Porter C.F."/>
            <person name="Rogers A."/>
            <person name="Williams B."/>
            <person name="Antoshechkin I."/>
            <person name="Lee M.M."/>
            <person name="Goodwin Z."/>
            <person name="Lu X."/>
            <person name="Lewis E.E."/>
            <person name="Goodrich-Blair H."/>
            <person name="Stock S.P."/>
            <person name="Adams B.J."/>
            <person name="Sternberg P.W."/>
            <person name="Mortazavi A."/>
        </authorList>
    </citation>
    <scope>NUCLEOTIDE SEQUENCE [LARGE SCALE GENOMIC DNA]</scope>
    <source>
        <strain evidence="1 2">ALL</strain>
    </source>
</reference>
<protein>
    <submittedName>
        <fullName evidence="1">Uncharacterized protein</fullName>
    </submittedName>
</protein>
<reference evidence="1 2" key="2">
    <citation type="journal article" date="2019" name="G3 (Bethesda)">
        <title>Hybrid Assembly of the Genome of the Entomopathogenic Nematode Steinernema carpocapsae Identifies the X-Chromosome.</title>
        <authorList>
            <person name="Serra L."/>
            <person name="Macchietto M."/>
            <person name="Macias-Munoz A."/>
            <person name="McGill C.J."/>
            <person name="Rodriguez I.M."/>
            <person name="Rodriguez B."/>
            <person name="Murad R."/>
            <person name="Mortazavi A."/>
        </authorList>
    </citation>
    <scope>NUCLEOTIDE SEQUENCE [LARGE SCALE GENOMIC DNA]</scope>
    <source>
        <strain evidence="1 2">ALL</strain>
    </source>
</reference>
<gene>
    <name evidence="1" type="ORF">L596_007547</name>
</gene>
<evidence type="ECO:0000313" key="1">
    <source>
        <dbReference type="EMBL" id="TKR93011.1"/>
    </source>
</evidence>
<dbReference type="AlphaFoldDB" id="A0A4U5PAA4"/>
<comment type="caution">
    <text evidence="1">The sequence shown here is derived from an EMBL/GenBank/DDBJ whole genome shotgun (WGS) entry which is preliminary data.</text>
</comment>
<proteinExistence type="predicted"/>
<organism evidence="1 2">
    <name type="scientific">Steinernema carpocapsae</name>
    <name type="common">Entomopathogenic nematode</name>
    <dbReference type="NCBI Taxonomy" id="34508"/>
    <lineage>
        <taxon>Eukaryota</taxon>
        <taxon>Metazoa</taxon>
        <taxon>Ecdysozoa</taxon>
        <taxon>Nematoda</taxon>
        <taxon>Chromadorea</taxon>
        <taxon>Rhabditida</taxon>
        <taxon>Tylenchina</taxon>
        <taxon>Panagrolaimomorpha</taxon>
        <taxon>Strongyloidoidea</taxon>
        <taxon>Steinernematidae</taxon>
        <taxon>Steinernema</taxon>
    </lineage>
</organism>
<keyword evidence="2" id="KW-1185">Reference proteome</keyword>